<dbReference type="AlphaFoldDB" id="A0A1I3K354"/>
<sequence>MKRLSLFMGMVALIFLTSCRDIVNSVLDVLPPFEVPYSTQMTVPFAAVSTTAYTKSPEIHMDINLDNEIKAYNPKYSVANLKSVKMSKLTATYVSSTGGTKLDVIKNARIYIKGSNLPDKLIATVENNTNPNEIVFFTTDTEIVEYFKSNRNSLVVEVQGSKVTADQITMKLAANFKVRAEL</sequence>
<feature type="signal peptide" evidence="1">
    <location>
        <begin position="1"/>
        <end position="20"/>
    </location>
</feature>
<dbReference type="PROSITE" id="PS51257">
    <property type="entry name" value="PROKAR_LIPOPROTEIN"/>
    <property type="match status" value="1"/>
</dbReference>
<reference evidence="3" key="1">
    <citation type="submission" date="2016-10" db="EMBL/GenBank/DDBJ databases">
        <authorList>
            <person name="Varghese N."/>
            <person name="Submissions S."/>
        </authorList>
    </citation>
    <scope>NUCLEOTIDE SEQUENCE [LARGE SCALE GENOMIC DNA]</scope>
    <source>
        <strain evidence="3">DSM 22251</strain>
    </source>
</reference>
<protein>
    <recommendedName>
        <fullName evidence="4">DUF4252 domain-containing protein</fullName>
    </recommendedName>
</protein>
<gene>
    <name evidence="2" type="ORF">SAMN05421638_0554</name>
</gene>
<organism evidence="2 3">
    <name type="scientific">Kaistella treverensis</name>
    <dbReference type="NCBI Taxonomy" id="631455"/>
    <lineage>
        <taxon>Bacteria</taxon>
        <taxon>Pseudomonadati</taxon>
        <taxon>Bacteroidota</taxon>
        <taxon>Flavobacteriia</taxon>
        <taxon>Flavobacteriales</taxon>
        <taxon>Weeksellaceae</taxon>
        <taxon>Chryseobacterium group</taxon>
        <taxon>Kaistella</taxon>
    </lineage>
</organism>
<dbReference type="Proteomes" id="UP000242560">
    <property type="component" value="Unassembled WGS sequence"/>
</dbReference>
<proteinExistence type="predicted"/>
<evidence type="ECO:0000313" key="2">
    <source>
        <dbReference type="EMBL" id="SFI66740.1"/>
    </source>
</evidence>
<evidence type="ECO:0000313" key="3">
    <source>
        <dbReference type="Proteomes" id="UP000242560"/>
    </source>
</evidence>
<feature type="chain" id="PRO_5015348048" description="DUF4252 domain-containing protein" evidence="1">
    <location>
        <begin position="21"/>
        <end position="182"/>
    </location>
</feature>
<dbReference type="RefSeq" id="WP_143068737.1">
    <property type="nucleotide sequence ID" value="NZ_FORQ01000001.1"/>
</dbReference>
<evidence type="ECO:0000256" key="1">
    <source>
        <dbReference type="SAM" id="SignalP"/>
    </source>
</evidence>
<keyword evidence="3" id="KW-1185">Reference proteome</keyword>
<keyword evidence="1" id="KW-0732">Signal</keyword>
<accession>A0A1I3K354</accession>
<name>A0A1I3K354_9FLAO</name>
<evidence type="ECO:0008006" key="4">
    <source>
        <dbReference type="Google" id="ProtNLM"/>
    </source>
</evidence>
<dbReference type="EMBL" id="FORQ01000001">
    <property type="protein sequence ID" value="SFI66740.1"/>
    <property type="molecule type" value="Genomic_DNA"/>
</dbReference>